<gene>
    <name evidence="4" type="ORF">CYPRO_2444</name>
</gene>
<evidence type="ECO:0000259" key="3">
    <source>
        <dbReference type="Pfam" id="PF19305"/>
    </source>
</evidence>
<protein>
    <submittedName>
        <fullName evidence="4">2-methylcitrate dehydratase PrpD</fullName>
    </submittedName>
</protein>
<dbReference type="InterPro" id="IPR045336">
    <property type="entry name" value="MmgE_PrpD_N"/>
</dbReference>
<organism evidence="4 5">
    <name type="scientific">Cyclonatronum proteinivorum</name>
    <dbReference type="NCBI Taxonomy" id="1457365"/>
    <lineage>
        <taxon>Bacteria</taxon>
        <taxon>Pseudomonadati</taxon>
        <taxon>Balneolota</taxon>
        <taxon>Balneolia</taxon>
        <taxon>Balneolales</taxon>
        <taxon>Cyclonatronaceae</taxon>
        <taxon>Cyclonatronum</taxon>
    </lineage>
</organism>
<dbReference type="InterPro" id="IPR036148">
    <property type="entry name" value="MmgE/PrpD_sf"/>
</dbReference>
<keyword evidence="5" id="KW-1185">Reference proteome</keyword>
<evidence type="ECO:0000259" key="2">
    <source>
        <dbReference type="Pfam" id="PF03972"/>
    </source>
</evidence>
<dbReference type="Pfam" id="PF19305">
    <property type="entry name" value="MmgE_PrpD_C"/>
    <property type="match status" value="1"/>
</dbReference>
<dbReference type="AlphaFoldDB" id="A0A345UMI4"/>
<dbReference type="PANTHER" id="PTHR16943:SF8">
    <property type="entry name" value="2-METHYLCITRATE DEHYDRATASE"/>
    <property type="match status" value="1"/>
</dbReference>
<dbReference type="Proteomes" id="UP000254808">
    <property type="component" value="Chromosome"/>
</dbReference>
<dbReference type="InterPro" id="IPR005656">
    <property type="entry name" value="MmgE_PrpD"/>
</dbReference>
<dbReference type="SUPFAM" id="SSF103378">
    <property type="entry name" value="2-methylcitrate dehydratase PrpD"/>
    <property type="match status" value="1"/>
</dbReference>
<evidence type="ECO:0000256" key="1">
    <source>
        <dbReference type="ARBA" id="ARBA00006174"/>
    </source>
</evidence>
<dbReference type="Gene3D" id="3.30.1330.120">
    <property type="entry name" value="2-methylcitrate dehydratase PrpD"/>
    <property type="match status" value="1"/>
</dbReference>
<dbReference type="Pfam" id="PF03972">
    <property type="entry name" value="MmgE_PrpD_N"/>
    <property type="match status" value="1"/>
</dbReference>
<dbReference type="InterPro" id="IPR045337">
    <property type="entry name" value="MmgE_PrpD_C"/>
</dbReference>
<proteinExistence type="inferred from homology"/>
<dbReference type="InterPro" id="IPR042188">
    <property type="entry name" value="MmgE/PrpD_sf_2"/>
</dbReference>
<dbReference type="PANTHER" id="PTHR16943">
    <property type="entry name" value="2-METHYLCITRATE DEHYDRATASE-RELATED"/>
    <property type="match status" value="1"/>
</dbReference>
<evidence type="ECO:0000313" key="4">
    <source>
        <dbReference type="EMBL" id="AXJ01686.1"/>
    </source>
</evidence>
<sequence length="420" mass="45114">MVDYLGVTFAGSKTLKDKATLYADFIDSDGAYSVIGYSKKNNLATASFLNGLFAHVAELDDGDRYGMFHPGAPLFSALLPLMQRFEVSTKDFEKAVICGYEASMLIARTLQPFIKEKGFHGTGIAGTIGAAISCSVALNANKEELKSSLSAACTSAAGLLKVIKGKSQMKPLNVAYAAQNGLQAALLAKSGFSGSYDVLDGKLGFFHAFSDQLNMDVLLDASKTDDALIHSIYVKPFAACRHCHAPIEAAINIANNTGFASDAIDSVEVETYSWAITGHDHTEIKGMNSAKMSIPYSVAAALLHKSGDIEIYDNPYLTNDTVLALTKKVNVIENSEMTRKAPGERGARVKIKVKAEEMSFFVALPKGEPENPVTDSELVQKTSSLCAFAGLQDSQIQQVVSLMDSKQLDSEVLKNVLYSL</sequence>
<dbReference type="KEGG" id="cprv:CYPRO_2444"/>
<dbReference type="GO" id="GO:0016829">
    <property type="term" value="F:lyase activity"/>
    <property type="evidence" value="ECO:0007669"/>
    <property type="project" value="InterPro"/>
</dbReference>
<dbReference type="EMBL" id="CP027806">
    <property type="protein sequence ID" value="AXJ01686.1"/>
    <property type="molecule type" value="Genomic_DNA"/>
</dbReference>
<dbReference type="Gene3D" id="1.10.4100.10">
    <property type="entry name" value="2-methylcitrate dehydratase PrpD"/>
    <property type="match status" value="1"/>
</dbReference>
<name>A0A345UMI4_9BACT</name>
<reference evidence="4 5" key="1">
    <citation type="submission" date="2018-03" db="EMBL/GenBank/DDBJ databases">
        <title>Phenotypic and genomic properties of Cyclonatronum proteinivorum gen. nov., sp. nov., a haloalkaliphilic bacteroidete from soda lakes possessing Na+-translocating rhodopsin.</title>
        <authorList>
            <person name="Toshchakov S.V."/>
            <person name="Korzhenkov A."/>
            <person name="Samarov N.I."/>
            <person name="Kublanov I.V."/>
            <person name="Muntyan M.S."/>
            <person name="Sorokin D.Y."/>
        </authorList>
    </citation>
    <scope>NUCLEOTIDE SEQUENCE [LARGE SCALE GENOMIC DNA]</scope>
    <source>
        <strain evidence="4 5">Omega</strain>
    </source>
</reference>
<evidence type="ECO:0000313" key="5">
    <source>
        <dbReference type="Proteomes" id="UP000254808"/>
    </source>
</evidence>
<accession>A0A345UMI4</accession>
<feature type="domain" description="MmgE/PrpD C-terminal" evidence="3">
    <location>
        <begin position="237"/>
        <end position="398"/>
    </location>
</feature>
<comment type="similarity">
    <text evidence="1">Belongs to the PrpD family.</text>
</comment>
<dbReference type="InterPro" id="IPR042183">
    <property type="entry name" value="MmgE/PrpD_sf_1"/>
</dbReference>
<feature type="domain" description="MmgE/PrpD N-terminal" evidence="2">
    <location>
        <begin position="2"/>
        <end position="214"/>
    </location>
</feature>